<sequence length="58" mass="5840">VICQGFTGSQATLHCEQCIDYGTSLMGGVTPGKGGQLHLDLPVFDTVIDAVGSTGATA</sequence>
<feature type="non-terminal residue" evidence="2">
    <location>
        <position position="58"/>
    </location>
</feature>
<dbReference type="PANTHER" id="PTHR11117">
    <property type="entry name" value="SUCCINYL-COA LIGASE SUBUNIT ALPHA"/>
    <property type="match status" value="1"/>
</dbReference>
<dbReference type="Pfam" id="PF02629">
    <property type="entry name" value="CoA_binding"/>
    <property type="match status" value="1"/>
</dbReference>
<dbReference type="GO" id="GO:0004776">
    <property type="term" value="F:succinate-CoA ligase (GDP-forming) activity"/>
    <property type="evidence" value="ECO:0007669"/>
    <property type="project" value="TreeGrafter"/>
</dbReference>
<dbReference type="PANTHER" id="PTHR11117:SF2">
    <property type="entry name" value="SUCCINATE--COA LIGASE [ADP_GDP-FORMING] SUBUNIT ALPHA, MITOCHONDRIAL"/>
    <property type="match status" value="1"/>
</dbReference>
<evidence type="ECO:0000259" key="1">
    <source>
        <dbReference type="Pfam" id="PF02629"/>
    </source>
</evidence>
<dbReference type="EMBL" id="UINC01146925">
    <property type="protein sequence ID" value="SVD37935.1"/>
    <property type="molecule type" value="Genomic_DNA"/>
</dbReference>
<feature type="non-terminal residue" evidence="2">
    <location>
        <position position="1"/>
    </location>
</feature>
<dbReference type="AlphaFoldDB" id="A0A382UVX9"/>
<accession>A0A382UVX9</accession>
<dbReference type="GO" id="GO:0004775">
    <property type="term" value="F:succinate-CoA ligase (ADP-forming) activity"/>
    <property type="evidence" value="ECO:0007669"/>
    <property type="project" value="TreeGrafter"/>
</dbReference>
<evidence type="ECO:0000313" key="2">
    <source>
        <dbReference type="EMBL" id="SVD37935.1"/>
    </source>
</evidence>
<gene>
    <name evidence="2" type="ORF">METZ01_LOCUS390789</name>
</gene>
<dbReference type="SUPFAM" id="SSF51735">
    <property type="entry name" value="NAD(P)-binding Rossmann-fold domains"/>
    <property type="match status" value="1"/>
</dbReference>
<dbReference type="GO" id="GO:0006099">
    <property type="term" value="P:tricarboxylic acid cycle"/>
    <property type="evidence" value="ECO:0007669"/>
    <property type="project" value="TreeGrafter"/>
</dbReference>
<proteinExistence type="predicted"/>
<dbReference type="GO" id="GO:0009361">
    <property type="term" value="C:succinate-CoA ligase complex (ADP-forming)"/>
    <property type="evidence" value="ECO:0007669"/>
    <property type="project" value="TreeGrafter"/>
</dbReference>
<name>A0A382UVX9_9ZZZZ</name>
<dbReference type="InterPro" id="IPR003781">
    <property type="entry name" value="CoA-bd"/>
</dbReference>
<organism evidence="2">
    <name type="scientific">marine metagenome</name>
    <dbReference type="NCBI Taxonomy" id="408172"/>
    <lineage>
        <taxon>unclassified sequences</taxon>
        <taxon>metagenomes</taxon>
        <taxon>ecological metagenomes</taxon>
    </lineage>
</organism>
<dbReference type="Gene3D" id="3.40.50.720">
    <property type="entry name" value="NAD(P)-binding Rossmann-like Domain"/>
    <property type="match status" value="1"/>
</dbReference>
<protein>
    <recommendedName>
        <fullName evidence="1">CoA-binding domain-containing protein</fullName>
    </recommendedName>
</protein>
<reference evidence="2" key="1">
    <citation type="submission" date="2018-05" db="EMBL/GenBank/DDBJ databases">
        <authorList>
            <person name="Lanie J.A."/>
            <person name="Ng W.-L."/>
            <person name="Kazmierczak K.M."/>
            <person name="Andrzejewski T.M."/>
            <person name="Davidsen T.M."/>
            <person name="Wayne K.J."/>
            <person name="Tettelin H."/>
            <person name="Glass J.I."/>
            <person name="Rusch D."/>
            <person name="Podicherti R."/>
            <person name="Tsui H.-C.T."/>
            <person name="Winkler M.E."/>
        </authorList>
    </citation>
    <scope>NUCLEOTIDE SEQUENCE</scope>
</reference>
<dbReference type="InterPro" id="IPR036291">
    <property type="entry name" value="NAD(P)-bd_dom_sf"/>
</dbReference>
<feature type="domain" description="CoA-binding" evidence="1">
    <location>
        <begin position="1"/>
        <end position="56"/>
    </location>
</feature>